<dbReference type="PANTHER" id="PTHR19303:SF73">
    <property type="entry name" value="PROTEIN PDC2"/>
    <property type="match status" value="1"/>
</dbReference>
<accession>H8X5D2</accession>
<proteinExistence type="predicted"/>
<evidence type="ECO:0000313" key="4">
    <source>
        <dbReference type="EMBL" id="CCG23226.1"/>
    </source>
</evidence>
<dbReference type="RefSeq" id="XP_003869361.1">
    <property type="nucleotide sequence ID" value="XM_003869312.1"/>
</dbReference>
<feature type="compositionally biased region" description="Polar residues" evidence="2">
    <location>
        <begin position="571"/>
        <end position="580"/>
    </location>
</feature>
<dbReference type="Gene3D" id="1.10.10.60">
    <property type="entry name" value="Homeodomain-like"/>
    <property type="match status" value="2"/>
</dbReference>
<dbReference type="SMART" id="SM00674">
    <property type="entry name" value="CENPB"/>
    <property type="match status" value="1"/>
</dbReference>
<dbReference type="PANTHER" id="PTHR19303">
    <property type="entry name" value="TRANSPOSON"/>
    <property type="match status" value="1"/>
</dbReference>
<dbReference type="GeneID" id="14540261"/>
<keyword evidence="4" id="KW-0670">Pyruvate</keyword>
<dbReference type="InterPro" id="IPR006600">
    <property type="entry name" value="HTH_CenpB_DNA-bd_dom"/>
</dbReference>
<gene>
    <name evidence="4" type="ORF">CORT_0D03860</name>
</gene>
<reference evidence="4 5" key="1">
    <citation type="journal article" date="2012" name="PLoS ONE">
        <title>Sequence and analysis of the genome of the pathogenic yeast Candida orthopsilosis.</title>
        <authorList>
            <person name="Riccombeni A."/>
            <person name="Vidanes G."/>
            <person name="Proux-Wera E."/>
            <person name="Wolfe K.H."/>
            <person name="Butler G."/>
        </authorList>
    </citation>
    <scope>NUCLEOTIDE SEQUENCE [LARGE SCALE GENOMIC DNA]</scope>
    <source>
        <strain evidence="4 5">Co 90-125</strain>
    </source>
</reference>
<dbReference type="PROSITE" id="PS51253">
    <property type="entry name" value="HTH_CENPB"/>
    <property type="match status" value="1"/>
</dbReference>
<keyword evidence="5" id="KW-1185">Reference proteome</keyword>
<dbReference type="Pfam" id="PF18107">
    <property type="entry name" value="HTH_ABP1_N"/>
    <property type="match status" value="1"/>
</dbReference>
<name>H8X5D2_CANO9</name>
<dbReference type="Pfam" id="PF03221">
    <property type="entry name" value="HTH_Tnp_Tc5"/>
    <property type="match status" value="1"/>
</dbReference>
<protein>
    <submittedName>
        <fullName evidence="4">Pdc2 transcriptional regulator of pyruvate decarboxylase</fullName>
    </submittedName>
</protein>
<feature type="domain" description="HTH CENPB-type" evidence="3">
    <location>
        <begin position="64"/>
        <end position="139"/>
    </location>
</feature>
<dbReference type="eggNOG" id="KOG3105">
    <property type="taxonomic scope" value="Eukaryota"/>
</dbReference>
<dbReference type="HOGENOM" id="CLU_019142_0_0_1"/>
<keyword evidence="1" id="KW-0238">DNA-binding</keyword>
<feature type="compositionally biased region" description="Low complexity" evidence="2">
    <location>
        <begin position="712"/>
        <end position="722"/>
    </location>
</feature>
<feature type="region of interest" description="Disordered" evidence="2">
    <location>
        <begin position="704"/>
        <end position="731"/>
    </location>
</feature>
<dbReference type="InterPro" id="IPR041188">
    <property type="entry name" value="HTH_ABP1_N"/>
</dbReference>
<dbReference type="GO" id="GO:0005634">
    <property type="term" value="C:nucleus"/>
    <property type="evidence" value="ECO:0007669"/>
    <property type="project" value="TreeGrafter"/>
</dbReference>
<feature type="compositionally biased region" description="Acidic residues" evidence="2">
    <location>
        <begin position="546"/>
        <end position="570"/>
    </location>
</feature>
<evidence type="ECO:0000313" key="5">
    <source>
        <dbReference type="Proteomes" id="UP000005018"/>
    </source>
</evidence>
<dbReference type="InterPro" id="IPR050863">
    <property type="entry name" value="CenT-Element_Derived"/>
</dbReference>
<dbReference type="SUPFAM" id="SSF46689">
    <property type="entry name" value="Homeodomain-like"/>
    <property type="match status" value="1"/>
</dbReference>
<organism evidence="4 5">
    <name type="scientific">Candida orthopsilosis (strain 90-125)</name>
    <name type="common">Yeast</name>
    <dbReference type="NCBI Taxonomy" id="1136231"/>
    <lineage>
        <taxon>Eukaryota</taxon>
        <taxon>Fungi</taxon>
        <taxon>Dikarya</taxon>
        <taxon>Ascomycota</taxon>
        <taxon>Saccharomycotina</taxon>
        <taxon>Pichiomycetes</taxon>
        <taxon>Debaryomycetaceae</taxon>
        <taxon>Candida/Lodderomyces clade</taxon>
        <taxon>Candida</taxon>
    </lineage>
</organism>
<dbReference type="InterPro" id="IPR004875">
    <property type="entry name" value="DDE_SF_endonuclease_dom"/>
</dbReference>
<dbReference type="EMBL" id="HE681722">
    <property type="protein sequence ID" value="CCG23226.1"/>
    <property type="molecule type" value="Genomic_DNA"/>
</dbReference>
<evidence type="ECO:0000259" key="3">
    <source>
        <dbReference type="PROSITE" id="PS51253"/>
    </source>
</evidence>
<feature type="region of interest" description="Disordered" evidence="2">
    <location>
        <begin position="546"/>
        <end position="580"/>
    </location>
</feature>
<dbReference type="KEGG" id="cot:CORT_0D03860"/>
<evidence type="ECO:0000256" key="2">
    <source>
        <dbReference type="SAM" id="MobiDB-lite"/>
    </source>
</evidence>
<dbReference type="OrthoDB" id="125347at2759"/>
<sequence>MGYTIKQKIEICLKAESNPHMTQSDLAVWAMKEYGSTRPPSQTTISRILSSKNDIIASKEDEFKLVRRRKQTNPLLRKILTEWITQATWEGIPITTPIIQSTAHAIWTRLPKEDKSGNGVFNQKWCAHFIKKLNINITGSEEDIKQNFGYKLNKVWMLDEKVELKNYLSNMIKQDNYSPQDIFVIDEFQLFYSLPLDQIFDVSSVDKGLQQSHTSNEYSLTALLGCNIDGSEKLLPLIVGKYDKFGVSKSSFANLQAVSSDATSHHNLMNKITQVYNISYKANTNKWITSSMFQNYILSLDHKIHSLTPHRKILIILDDCSSHRLVNIKFQHIKLVYLKNETCHKNPYNTSYGSVKFDYLPMNFGIIEEFKIFYRIQQYTEMIRLQRKKSMANKTKQSASTTSSLGLNYNMANTSPALEVLAEQDYHIPMITVIEWVTRAWSWVSPERIFQSWKKTRLLPLTPNQSWPSFKTRDMADGIFRNLNKSLRLFNEARSHKELEDIMGHLNVVIPWEIEELVGLVNERGKITLNYASIEEIIGSCLSEAIEDDGNSDEDDDNREIEIDNGESESNDNGSTRWSISENDLKDASNMIFNKAIANAADASDAMMNVDSISATMRSNFNSDDVLLDSRHALNHEANSIATTNSRSPSFPFESATMTINNKHKLDPLESWDRKKQASAGITSQDQQQSSTINLIFDNPLANGNSSDIYEQSNQQHSSQSQAFPSGSEVDNDMSQSILKLINYSSLNTINLSQATIDDLNYNLKIIQSRLGQN</sequence>
<dbReference type="Pfam" id="PF03184">
    <property type="entry name" value="DDE_1"/>
    <property type="match status" value="1"/>
</dbReference>
<evidence type="ECO:0000256" key="1">
    <source>
        <dbReference type="ARBA" id="ARBA00023125"/>
    </source>
</evidence>
<dbReference type="Proteomes" id="UP000005018">
    <property type="component" value="Chromosome 4"/>
</dbReference>
<dbReference type="GO" id="GO:0003677">
    <property type="term" value="F:DNA binding"/>
    <property type="evidence" value="ECO:0007669"/>
    <property type="project" value="UniProtKB-KW"/>
</dbReference>
<dbReference type="AlphaFoldDB" id="H8X5D2"/>
<dbReference type="InterPro" id="IPR009057">
    <property type="entry name" value="Homeodomain-like_sf"/>
</dbReference>